<keyword evidence="2" id="KW-1003">Cell membrane</keyword>
<dbReference type="InterPro" id="IPR008995">
    <property type="entry name" value="Mo/tungstate-bd_C_term_dom"/>
</dbReference>
<dbReference type="InterPro" id="IPR050093">
    <property type="entry name" value="ABC_SmlMolc_Importer"/>
</dbReference>
<dbReference type="InterPro" id="IPR027417">
    <property type="entry name" value="P-loop_NTPase"/>
</dbReference>
<evidence type="ECO:0000256" key="8">
    <source>
        <dbReference type="ARBA" id="ARBA00023136"/>
    </source>
</evidence>
<evidence type="ECO:0000259" key="9">
    <source>
        <dbReference type="PROSITE" id="PS50893"/>
    </source>
</evidence>
<keyword evidence="11" id="KW-1185">Reference proteome</keyword>
<keyword evidence="5 10" id="KW-0067">ATP-binding</keyword>
<dbReference type="RefSeq" id="WP_103679569.1">
    <property type="nucleotide sequence ID" value="NZ_LPWH01000049.1"/>
</dbReference>
<dbReference type="AlphaFoldDB" id="A0A2S4JX83"/>
<keyword evidence="4" id="KW-0547">Nucleotide-binding</keyword>
<evidence type="ECO:0000256" key="4">
    <source>
        <dbReference type="ARBA" id="ARBA00022741"/>
    </source>
</evidence>
<dbReference type="PANTHER" id="PTHR42781">
    <property type="entry name" value="SPERMIDINE/PUTRESCINE IMPORT ATP-BINDING PROTEIN POTA"/>
    <property type="match status" value="1"/>
</dbReference>
<dbReference type="SUPFAM" id="SSF52540">
    <property type="entry name" value="P-loop containing nucleoside triphosphate hydrolases"/>
    <property type="match status" value="1"/>
</dbReference>
<accession>A0A2S4JX83</accession>
<comment type="caution">
    <text evidence="10">The sequence shown here is derived from an EMBL/GenBank/DDBJ whole genome shotgun (WGS) entry which is preliminary data.</text>
</comment>
<proteinExistence type="predicted"/>
<dbReference type="SUPFAM" id="SSF50331">
    <property type="entry name" value="MOP-like"/>
    <property type="match status" value="1"/>
</dbReference>
<keyword evidence="3" id="KW-0410">Iron transport</keyword>
<dbReference type="InterPro" id="IPR013611">
    <property type="entry name" value="Transp-assoc_OB_typ2"/>
</dbReference>
<evidence type="ECO:0000313" key="10">
    <source>
        <dbReference type="EMBL" id="POR04110.1"/>
    </source>
</evidence>
<dbReference type="GO" id="GO:0043190">
    <property type="term" value="C:ATP-binding cassette (ABC) transporter complex"/>
    <property type="evidence" value="ECO:0007669"/>
    <property type="project" value="InterPro"/>
</dbReference>
<dbReference type="EMBL" id="LPWH01000049">
    <property type="protein sequence ID" value="POR04110.1"/>
    <property type="molecule type" value="Genomic_DNA"/>
</dbReference>
<dbReference type="Pfam" id="PF08402">
    <property type="entry name" value="TOBE_2"/>
    <property type="match status" value="1"/>
</dbReference>
<dbReference type="GO" id="GO:0015697">
    <property type="term" value="P:quaternary ammonium group transport"/>
    <property type="evidence" value="ECO:0007669"/>
    <property type="project" value="UniProtKB-ARBA"/>
</dbReference>
<keyword evidence="7" id="KW-0406">Ion transport</keyword>
<feature type="domain" description="ABC transporter" evidence="9">
    <location>
        <begin position="2"/>
        <end position="230"/>
    </location>
</feature>
<gene>
    <name evidence="10" type="ORF">AU468_03825</name>
</gene>
<dbReference type="InterPro" id="IPR003593">
    <property type="entry name" value="AAA+_ATPase"/>
</dbReference>
<evidence type="ECO:0000313" key="11">
    <source>
        <dbReference type="Proteomes" id="UP000237350"/>
    </source>
</evidence>
<reference evidence="11" key="1">
    <citation type="submission" date="2015-12" db="EMBL/GenBank/DDBJ databases">
        <authorList>
            <person name="Lodha T.D."/>
            <person name="Chintalapati S."/>
            <person name="Chintalapati V.R."/>
            <person name="Sravanthi T."/>
        </authorList>
    </citation>
    <scope>NUCLEOTIDE SEQUENCE [LARGE SCALE GENOMIC DNA]</scope>
    <source>
        <strain evidence="11">JC133</strain>
    </source>
</reference>
<dbReference type="OrthoDB" id="9802264at2"/>
<protein>
    <submittedName>
        <fullName evidence="10">Fe3+/spermidine/putrescine ABC transporter ATP-binding protein</fullName>
    </submittedName>
</protein>
<evidence type="ECO:0000256" key="6">
    <source>
        <dbReference type="ARBA" id="ARBA00023004"/>
    </source>
</evidence>
<evidence type="ECO:0000256" key="1">
    <source>
        <dbReference type="ARBA" id="ARBA00022448"/>
    </source>
</evidence>
<dbReference type="Gene3D" id="3.40.50.300">
    <property type="entry name" value="P-loop containing nucleotide triphosphate hydrolases"/>
    <property type="match status" value="1"/>
</dbReference>
<evidence type="ECO:0000256" key="2">
    <source>
        <dbReference type="ARBA" id="ARBA00022475"/>
    </source>
</evidence>
<dbReference type="GO" id="GO:0016887">
    <property type="term" value="F:ATP hydrolysis activity"/>
    <property type="evidence" value="ECO:0007669"/>
    <property type="project" value="InterPro"/>
</dbReference>
<evidence type="ECO:0000256" key="7">
    <source>
        <dbReference type="ARBA" id="ARBA00023065"/>
    </source>
</evidence>
<keyword evidence="1" id="KW-0813">Transport</keyword>
<sequence>MIHLSEIVREYPGFRLALDLSVAREELVTLLGHSGSGKTTTLRILAGFEKAHRGAIILNGRDVTGLPPEERGLGYVFQDYTLFPHLDVGQNIAYGLRVQGRPRPERRRRVEELLELVGLGGFGKRPVHTLSGGEQQRVAVARALAPGPEALLLDEPFSAIDPERRASLRQHLLRVQRELRIPTVFVTHSRTEALYLSDRIFLLHQGVLEDQGTPRELYERPRTEYAARFLGEANIIPGSATDRRPHMIRPEHLRLNSEGALPGRVTEQGYFGAWWEYKVETSLGQLTLTTRENLSPGEAIRLDLPREHLVPLEPSPRI</sequence>
<dbReference type="PROSITE" id="PS50893">
    <property type="entry name" value="ABC_TRANSPORTER_2"/>
    <property type="match status" value="1"/>
</dbReference>
<evidence type="ECO:0000256" key="5">
    <source>
        <dbReference type="ARBA" id="ARBA00022840"/>
    </source>
</evidence>
<evidence type="ECO:0000256" key="3">
    <source>
        <dbReference type="ARBA" id="ARBA00022496"/>
    </source>
</evidence>
<dbReference type="PANTHER" id="PTHR42781:SF4">
    <property type="entry name" value="SPERMIDINE_PUTRESCINE IMPORT ATP-BINDING PROTEIN POTA"/>
    <property type="match status" value="1"/>
</dbReference>
<dbReference type="FunFam" id="3.40.50.300:FF:000425">
    <property type="entry name" value="Probable ABC transporter, ATP-binding subunit"/>
    <property type="match status" value="1"/>
</dbReference>
<dbReference type="GO" id="GO:0015408">
    <property type="term" value="F:ABC-type ferric iron transporter activity"/>
    <property type="evidence" value="ECO:0007669"/>
    <property type="project" value="InterPro"/>
</dbReference>
<keyword evidence="6" id="KW-0408">Iron</keyword>
<dbReference type="CDD" id="cd03259">
    <property type="entry name" value="ABC_Carb_Solutes_like"/>
    <property type="match status" value="1"/>
</dbReference>
<dbReference type="PROSITE" id="PS00211">
    <property type="entry name" value="ABC_TRANSPORTER_1"/>
    <property type="match status" value="1"/>
</dbReference>
<dbReference type="Proteomes" id="UP000237350">
    <property type="component" value="Unassembled WGS sequence"/>
</dbReference>
<dbReference type="InterPro" id="IPR003439">
    <property type="entry name" value="ABC_transporter-like_ATP-bd"/>
</dbReference>
<organism evidence="10 11">
    <name type="scientific">Alkalispirochaeta sphaeroplastigenens</name>
    <dbReference type="NCBI Taxonomy" id="1187066"/>
    <lineage>
        <taxon>Bacteria</taxon>
        <taxon>Pseudomonadati</taxon>
        <taxon>Spirochaetota</taxon>
        <taxon>Spirochaetia</taxon>
        <taxon>Spirochaetales</taxon>
        <taxon>Spirochaetaceae</taxon>
        <taxon>Alkalispirochaeta</taxon>
    </lineage>
</organism>
<dbReference type="SMART" id="SM00382">
    <property type="entry name" value="AAA"/>
    <property type="match status" value="1"/>
</dbReference>
<name>A0A2S4JX83_9SPIO</name>
<dbReference type="InterPro" id="IPR017871">
    <property type="entry name" value="ABC_transporter-like_CS"/>
</dbReference>
<dbReference type="InterPro" id="IPR015853">
    <property type="entry name" value="ABC_transpr_FbpC"/>
</dbReference>
<keyword evidence="8" id="KW-0472">Membrane</keyword>
<dbReference type="GO" id="GO:0005524">
    <property type="term" value="F:ATP binding"/>
    <property type="evidence" value="ECO:0007669"/>
    <property type="project" value="UniProtKB-KW"/>
</dbReference>
<dbReference type="Pfam" id="PF00005">
    <property type="entry name" value="ABC_tran"/>
    <property type="match status" value="1"/>
</dbReference>